<gene>
    <name evidence="2" type="ORF">E0L93_05175</name>
</gene>
<evidence type="ECO:0000313" key="3">
    <source>
        <dbReference type="Proteomes" id="UP000295244"/>
    </source>
</evidence>
<keyword evidence="1" id="KW-1133">Transmembrane helix</keyword>
<dbReference type="PIRSF" id="PIRSF038321">
    <property type="entry name" value="PTS_glc_srb_IIC"/>
    <property type="match status" value="1"/>
</dbReference>
<dbReference type="NCBIfam" id="TIGR00821">
    <property type="entry name" value="EII-GUT"/>
    <property type="match status" value="1"/>
</dbReference>
<comment type="caution">
    <text evidence="2">The sequence shown here is derived from an EMBL/GenBank/DDBJ whole genome shotgun (WGS) entry which is preliminary data.</text>
</comment>
<dbReference type="InterPro" id="IPR004699">
    <property type="entry name" value="PTS_IID_sorb"/>
</dbReference>
<keyword evidence="3" id="KW-1185">Reference proteome</keyword>
<feature type="transmembrane region" description="Helical" evidence="1">
    <location>
        <begin position="96"/>
        <end position="115"/>
    </location>
</feature>
<dbReference type="GO" id="GO:0009401">
    <property type="term" value="P:phosphoenolpyruvate-dependent sugar phosphotransferase system"/>
    <property type="evidence" value="ECO:0007669"/>
    <property type="project" value="InterPro"/>
</dbReference>
<evidence type="ECO:0000256" key="1">
    <source>
        <dbReference type="SAM" id="Phobius"/>
    </source>
</evidence>
<dbReference type="AlphaFoldDB" id="A0A4R1BN31"/>
<dbReference type="PANTHER" id="PTHR40399:SF1">
    <property type="entry name" value="PTS SYSTEM GLUCITOL_SORBITOL-SPECIFIC EIIC COMPONENT"/>
    <property type="match status" value="1"/>
</dbReference>
<feature type="transmembrane region" description="Helical" evidence="1">
    <location>
        <begin position="174"/>
        <end position="197"/>
    </location>
</feature>
<dbReference type="EMBL" id="SKBU01000009">
    <property type="protein sequence ID" value="TCJ18894.1"/>
    <property type="molecule type" value="Genomic_DNA"/>
</dbReference>
<keyword evidence="1" id="KW-0812">Transmembrane</keyword>
<dbReference type="GO" id="GO:0016020">
    <property type="term" value="C:membrane"/>
    <property type="evidence" value="ECO:0007669"/>
    <property type="project" value="InterPro"/>
</dbReference>
<reference evidence="2 3" key="1">
    <citation type="submission" date="2019-03" db="EMBL/GenBank/DDBJ databases">
        <title>Whole genome sequence of a novel Rubrobacter taiwanensis strain, isolated from Yellowstone National Park.</title>
        <authorList>
            <person name="Freed S."/>
            <person name="Ramaley R.F."/>
            <person name="Kyndt J.A."/>
        </authorList>
    </citation>
    <scope>NUCLEOTIDE SEQUENCE [LARGE SCALE GENOMIC DNA]</scope>
    <source>
        <strain evidence="2 3">Yellowstone</strain>
    </source>
</reference>
<dbReference type="PANTHER" id="PTHR40399">
    <property type="entry name" value="PTS SYSTEM GLUCITOL/SORBITOL-SPECIFIC EIIC COMPONENT"/>
    <property type="match status" value="1"/>
</dbReference>
<dbReference type="OrthoDB" id="9799765at2"/>
<keyword evidence="1" id="KW-0472">Membrane</keyword>
<proteinExistence type="predicted"/>
<dbReference type="Pfam" id="PF03608">
    <property type="entry name" value="EII-GUT"/>
    <property type="match status" value="1"/>
</dbReference>
<protein>
    <submittedName>
        <fullName evidence="2">PTS sorbitol transporter subunit IIC</fullName>
    </submittedName>
</protein>
<accession>A0A4R1BN31</accession>
<evidence type="ECO:0000313" key="2">
    <source>
        <dbReference type="EMBL" id="TCJ18894.1"/>
    </source>
</evidence>
<feature type="transmembrane region" description="Helical" evidence="1">
    <location>
        <begin position="50"/>
        <end position="76"/>
    </location>
</feature>
<organism evidence="2 3">
    <name type="scientific">Rubrobacter taiwanensis</name>
    <dbReference type="NCBI Taxonomy" id="185139"/>
    <lineage>
        <taxon>Bacteria</taxon>
        <taxon>Bacillati</taxon>
        <taxon>Actinomycetota</taxon>
        <taxon>Rubrobacteria</taxon>
        <taxon>Rubrobacterales</taxon>
        <taxon>Rubrobacteraceae</taxon>
        <taxon>Rubrobacter</taxon>
    </lineage>
</organism>
<sequence>MQGVLAQLTWFVALLQQEGEEAVARQGGILGALEDAGTWFIGLFQAGADVFVGFVTGIIPLVIVLLTAFYTIVNLVGEQRVNRAAQFAAGNVLTRYSLLPLLAVFFLTNPMAYTFGRFLEEKYKPAFYDSAVSFVHPPLGLFPHVNPAELFVWLGVARGLQQLDLPLGPLAVRYLLAGLVVIFIRGLVTQFMTAFLARRQGVEL</sequence>
<dbReference type="PROSITE" id="PS51107">
    <property type="entry name" value="PTS_EIIC_TYPE_5"/>
    <property type="match status" value="1"/>
</dbReference>
<dbReference type="Proteomes" id="UP000295244">
    <property type="component" value="Unassembled WGS sequence"/>
</dbReference>
<name>A0A4R1BN31_9ACTN</name>